<keyword evidence="1" id="KW-1133">Transmembrane helix</keyword>
<protein>
    <submittedName>
        <fullName evidence="3">Fatty acid desaturase, type 1</fullName>
    </submittedName>
</protein>
<evidence type="ECO:0000313" key="3">
    <source>
        <dbReference type="EMBL" id="KAF4449234.1"/>
    </source>
</evidence>
<evidence type="ECO:0000313" key="4">
    <source>
        <dbReference type="Proteomes" id="UP000605986"/>
    </source>
</evidence>
<dbReference type="OrthoDB" id="1461976at2759"/>
<feature type="transmembrane region" description="Helical" evidence="1">
    <location>
        <begin position="113"/>
        <end position="134"/>
    </location>
</feature>
<dbReference type="EMBL" id="JAADJG010000295">
    <property type="protein sequence ID" value="KAF4449234.1"/>
    <property type="molecule type" value="Genomic_DNA"/>
</dbReference>
<feature type="domain" description="Fatty acid desaturase" evidence="2">
    <location>
        <begin position="115"/>
        <end position="384"/>
    </location>
</feature>
<comment type="caution">
    <text evidence="3">The sequence shown here is derived from an EMBL/GenBank/DDBJ whole genome shotgun (WGS) entry which is preliminary data.</text>
</comment>
<keyword evidence="4" id="KW-1185">Reference proteome</keyword>
<sequence>MLSLENIANLALRKYLSSLSPTKKHQTTMASSTGFAEPNGSQQPELDQMQQASPLDATKALDIRDIRRAVPKHCFDPSLKLTLFYIVSDICTSFFLFYLASYIPLVPDCWIRLALWLIVGFVQGLVFTGIWILAHECGHGALFKSKVANDSVGFILHSFLLVPFFSWKFSHSRHHRYANHMEKDTAFVPDVGKQSTWRWKTSRLLGVAEDSPILAAIILVGHQLLGWPLYMLFYITSGVDSAPGEEKDFLRSHFDPHSGVFTPKEHPYILISDLGILGMASVLWYFAQNLGYSFVLMAYGIPYLWVNHWIVAITFLHHTHESVPHFKASKWTFVDGALSTVDRDFGFIGRFFFHGIIEFHVVHHLFSRIPFYHAEEATEAIKNVLVA</sequence>
<organism evidence="3 4">
    <name type="scientific">Fusarium austroafricanum</name>
    <dbReference type="NCBI Taxonomy" id="2364996"/>
    <lineage>
        <taxon>Eukaryota</taxon>
        <taxon>Fungi</taxon>
        <taxon>Dikarya</taxon>
        <taxon>Ascomycota</taxon>
        <taxon>Pezizomycotina</taxon>
        <taxon>Sordariomycetes</taxon>
        <taxon>Hypocreomycetidae</taxon>
        <taxon>Hypocreales</taxon>
        <taxon>Nectriaceae</taxon>
        <taxon>Fusarium</taxon>
        <taxon>Fusarium concolor species complex</taxon>
    </lineage>
</organism>
<dbReference type="Proteomes" id="UP000605986">
    <property type="component" value="Unassembled WGS sequence"/>
</dbReference>
<feature type="transmembrane region" description="Helical" evidence="1">
    <location>
        <begin position="154"/>
        <end position="170"/>
    </location>
</feature>
<dbReference type="Pfam" id="PF00487">
    <property type="entry name" value="FA_desaturase"/>
    <property type="match status" value="1"/>
</dbReference>
<name>A0A8H4NS65_9HYPO</name>
<dbReference type="GO" id="GO:0006629">
    <property type="term" value="P:lipid metabolic process"/>
    <property type="evidence" value="ECO:0007669"/>
    <property type="project" value="InterPro"/>
</dbReference>
<keyword evidence="1" id="KW-0472">Membrane</keyword>
<dbReference type="InterPro" id="IPR012171">
    <property type="entry name" value="Fatty_acid_desaturase"/>
</dbReference>
<proteinExistence type="predicted"/>
<keyword evidence="1" id="KW-0812">Transmembrane</keyword>
<dbReference type="CDD" id="cd03507">
    <property type="entry name" value="Delta12-FADS-like"/>
    <property type="match status" value="1"/>
</dbReference>
<gene>
    <name evidence="3" type="ORF">F53441_7453</name>
</gene>
<dbReference type="AlphaFoldDB" id="A0A8H4NS65"/>
<feature type="transmembrane region" description="Helical" evidence="1">
    <location>
        <begin position="294"/>
        <end position="316"/>
    </location>
</feature>
<dbReference type="GO" id="GO:0016491">
    <property type="term" value="F:oxidoreductase activity"/>
    <property type="evidence" value="ECO:0007669"/>
    <property type="project" value="InterPro"/>
</dbReference>
<feature type="transmembrane region" description="Helical" evidence="1">
    <location>
        <begin position="82"/>
        <end position="101"/>
    </location>
</feature>
<feature type="transmembrane region" description="Helical" evidence="1">
    <location>
        <begin position="213"/>
        <end position="235"/>
    </location>
</feature>
<dbReference type="PANTHER" id="PTHR32100">
    <property type="entry name" value="OMEGA-6 FATTY ACID DESATURASE, CHLOROPLASTIC"/>
    <property type="match status" value="1"/>
</dbReference>
<feature type="transmembrane region" description="Helical" evidence="1">
    <location>
        <begin position="268"/>
        <end position="287"/>
    </location>
</feature>
<accession>A0A8H4NS65</accession>
<evidence type="ECO:0000259" key="2">
    <source>
        <dbReference type="Pfam" id="PF00487"/>
    </source>
</evidence>
<evidence type="ECO:0000256" key="1">
    <source>
        <dbReference type="SAM" id="Phobius"/>
    </source>
</evidence>
<reference evidence="3" key="1">
    <citation type="submission" date="2020-01" db="EMBL/GenBank/DDBJ databases">
        <title>Identification and distribution of gene clusters putatively required for synthesis of sphingolipid metabolism inhibitors in phylogenetically diverse species of the filamentous fungus Fusarium.</title>
        <authorList>
            <person name="Kim H.-S."/>
            <person name="Busman M."/>
            <person name="Brown D.W."/>
            <person name="Divon H."/>
            <person name="Uhlig S."/>
            <person name="Proctor R.H."/>
        </authorList>
    </citation>
    <scope>NUCLEOTIDE SEQUENCE</scope>
    <source>
        <strain evidence="3">NRRL 53441</strain>
    </source>
</reference>
<dbReference type="InterPro" id="IPR005804">
    <property type="entry name" value="FA_desaturase_dom"/>
</dbReference>